<reference evidence="5" key="1">
    <citation type="submission" date="2025-08" db="UniProtKB">
        <authorList>
            <consortium name="RefSeq"/>
        </authorList>
    </citation>
    <scope>IDENTIFICATION</scope>
</reference>
<keyword evidence="4" id="KW-1185">Reference proteome</keyword>
<dbReference type="PROSITE" id="PS50157">
    <property type="entry name" value="ZINC_FINGER_C2H2_2"/>
    <property type="match status" value="1"/>
</dbReference>
<dbReference type="RefSeq" id="XP_005090670.3">
    <property type="nucleotide sequence ID" value="XM_005090613.3"/>
</dbReference>
<sequence>MHGEVMMADVEERLLSSVATQTEYVSSPILWQCLYVIKTVSEFQNLSYRVTRTHSNLEVLMVYREGACGIFGPPLDPMTLTLDPSGRCLVNILFKTVQRVNFVAKASGCIEIASLMAVLRLIAGRGYLFCPGIPEKFLAGKACGKHVMVHRIPFKRYQSNQCPVYYQVPPSHTTGKSSLCSLCPSCLQTAKIVVSLPFLPVPASKVAPPVTQPIKQSQAVVSGCEENKEERNANVNNSNSDCMIVSVEKMPTTVSAAGPDTLASQRKESLVVPTGVILGPPKTQVITTQFGKTTVVRHLPVEELVASLPSNPDGSDQRRAQSAPVGAGQTVSQQQEEKKEGPVNSHLLQLLREKGAQKSNVEGQSMASGRKLKRETARNVCRICHKHFSSDANLLNHIQRHEGLSVSGRHNVRQGRNPSKNNNTLSATILSRILRRSCSRVQDQRKGVPPHLSGMSMRLIQKCVSDMMPLLGPDAKKGTPNSLSKRRSKRVHSQTNGSKRNTPETKERPGVGLKRSSSGLSAMQTLLEAAAIASKSPDICILPSSSSDSKEKSLDIPPIVTAPNISTGPPLPATVTLPDELNPPSSPKRARKSSRLASKLAKEKKKESKKGNKVEEVSVNISQHNAVNLSQHNTLNMSQNNADTSMLTNLNLLSTVSLETARRDSSSNPLSQETLASSSNPLSQETLASGTTAAPVATFSPRVTFGSTFPVLRGGGAPPLATSQPPKTMFTQSASCVAGPTISLNQLMSMAGGNVKVREKSVVTGPPFPIINKSGNNNPNTANLPPLPPLLFAGNIPPHPIQTFPATSSLVPNAVPKPITLSTDFANSSPVALAQIRNSVVSSHPEETSHSAADSVDAVTAGAKVAASDCGAIDLSKPKPLQLASDIPLLAASRLAPEAVGAQKSLPQSVEQFLFLMNKNPGKEDGANSSSVPPQKLTNDKHADSSLQARMFASARDYKLKAPRESCSSHVQAVIASTTRQAGGQGKAGNPATALTSDGGSGGDEIQCGYKWSGSGGLVKERTQRTRELVPPAIMANYLSGHNPHQTSTVVTKSQSSGVMGQSPRTVTVNASAGGMGRGAPQLPYGLQHSSHTNPTTTTITRVDLPTVLPMEQPRNPSPHMVLNLSTARATGDGLSSSSPRKRTPGRSGRLAAANAASTLSMVPTPRPPVAPPVVSPSSTSPRGLLRTTLMNPRSMVTQLLSSRPLQGGNPVPVSPTEINTQQQPQQLQQQQQQALNLAQLSPSTTSANFFSLPPSPAPTNTSSSSSSSVRAISSPSLAAILRQPVSVSEASSEDFGSRGASVVNPSSTFHVTANEDPSSSTRVPPNAVVSVKEEPRDVAPYVKQLQNQPRIIMSLPLVKKERPDLEYDKAKSQSSRDSSPALVMDISTDGDNTVGKTSMDDLVPTVVVQELRGKLSTVDNVKCEFCKTTFHHSQNHTCSQRMQSALD</sequence>
<dbReference type="InterPro" id="IPR013087">
    <property type="entry name" value="Znf_C2H2_type"/>
</dbReference>
<evidence type="ECO:0000313" key="4">
    <source>
        <dbReference type="Proteomes" id="UP000694888"/>
    </source>
</evidence>
<feature type="compositionally biased region" description="Basic and acidic residues" evidence="2">
    <location>
        <begin position="600"/>
        <end position="616"/>
    </location>
</feature>
<feature type="region of interest" description="Disordered" evidence="2">
    <location>
        <begin position="560"/>
        <end position="618"/>
    </location>
</feature>
<dbReference type="PROSITE" id="PS00028">
    <property type="entry name" value="ZINC_FINGER_C2H2_1"/>
    <property type="match status" value="1"/>
</dbReference>
<accession>A0ABM0JCP8</accession>
<organism evidence="4 5">
    <name type="scientific">Aplysia californica</name>
    <name type="common">California sea hare</name>
    <dbReference type="NCBI Taxonomy" id="6500"/>
    <lineage>
        <taxon>Eukaryota</taxon>
        <taxon>Metazoa</taxon>
        <taxon>Spiralia</taxon>
        <taxon>Lophotrochozoa</taxon>
        <taxon>Mollusca</taxon>
        <taxon>Gastropoda</taxon>
        <taxon>Heterobranchia</taxon>
        <taxon>Euthyneura</taxon>
        <taxon>Tectipleura</taxon>
        <taxon>Aplysiida</taxon>
        <taxon>Aplysioidea</taxon>
        <taxon>Aplysiidae</taxon>
        <taxon>Aplysia</taxon>
    </lineage>
</organism>
<keyword evidence="1" id="KW-0862">Zinc</keyword>
<name>A0ABM0JCP8_APLCA</name>
<feature type="compositionally biased region" description="Polar residues" evidence="2">
    <location>
        <begin position="1130"/>
        <end position="1139"/>
    </location>
</feature>
<feature type="compositionally biased region" description="Polar residues" evidence="2">
    <location>
        <begin position="666"/>
        <end position="689"/>
    </location>
</feature>
<dbReference type="Proteomes" id="UP000694888">
    <property type="component" value="Unplaced"/>
</dbReference>
<feature type="domain" description="C2H2-type" evidence="3">
    <location>
        <begin position="379"/>
        <end position="406"/>
    </location>
</feature>
<protein>
    <submittedName>
        <fullName evidence="5">Mucin-4</fullName>
    </submittedName>
</protein>
<evidence type="ECO:0000256" key="2">
    <source>
        <dbReference type="SAM" id="MobiDB-lite"/>
    </source>
</evidence>
<feature type="compositionally biased region" description="Low complexity" evidence="2">
    <location>
        <begin position="1259"/>
        <end position="1270"/>
    </location>
</feature>
<evidence type="ECO:0000313" key="5">
    <source>
        <dbReference type="RefSeq" id="XP_005090670.3"/>
    </source>
</evidence>
<feature type="region of interest" description="Disordered" evidence="2">
    <location>
        <begin position="306"/>
        <end position="343"/>
    </location>
</feature>
<evidence type="ECO:0000259" key="3">
    <source>
        <dbReference type="PROSITE" id="PS50157"/>
    </source>
</evidence>
<feature type="region of interest" description="Disordered" evidence="2">
    <location>
        <begin position="1130"/>
        <end position="1186"/>
    </location>
</feature>
<feature type="compositionally biased region" description="Low complexity" evidence="2">
    <location>
        <begin position="1222"/>
        <end position="1241"/>
    </location>
</feature>
<feature type="region of interest" description="Disordered" evidence="2">
    <location>
        <begin position="919"/>
        <end position="943"/>
    </location>
</feature>
<gene>
    <name evidence="5" type="primary">LOC101857302</name>
</gene>
<feature type="region of interest" description="Disordered" evidence="2">
    <location>
        <begin position="470"/>
        <end position="518"/>
    </location>
</feature>
<keyword evidence="1" id="KW-0863">Zinc-finger</keyword>
<dbReference type="GeneID" id="101857302"/>
<keyword evidence="1" id="KW-0479">Metal-binding</keyword>
<feature type="region of interest" description="Disordered" evidence="2">
    <location>
        <begin position="1203"/>
        <end position="1270"/>
    </location>
</feature>
<feature type="region of interest" description="Disordered" evidence="2">
    <location>
        <begin position="661"/>
        <end position="689"/>
    </location>
</feature>
<proteinExistence type="predicted"/>
<evidence type="ECO:0000256" key="1">
    <source>
        <dbReference type="PROSITE-ProRule" id="PRU00042"/>
    </source>
</evidence>
<feature type="compositionally biased region" description="Pro residues" evidence="2">
    <location>
        <begin position="1165"/>
        <end position="1175"/>
    </location>
</feature>
<feature type="compositionally biased region" description="Polar residues" evidence="2">
    <location>
        <begin position="927"/>
        <end position="937"/>
    </location>
</feature>